<sequence length="59" mass="6903">MLNDREKILTALREKPLKIFEVMKRANLPNQEACQALLLKMRDEGSVKFDIHKGQWHIG</sequence>
<proteinExistence type="predicted"/>
<evidence type="ECO:0000313" key="1">
    <source>
        <dbReference type="EMBL" id="SEC95844.1"/>
    </source>
</evidence>
<organism evidence="1 2">
    <name type="scientific">Bradyrhizobium lablabi</name>
    <dbReference type="NCBI Taxonomy" id="722472"/>
    <lineage>
        <taxon>Bacteria</taxon>
        <taxon>Pseudomonadati</taxon>
        <taxon>Pseudomonadota</taxon>
        <taxon>Alphaproteobacteria</taxon>
        <taxon>Hyphomicrobiales</taxon>
        <taxon>Nitrobacteraceae</taxon>
        <taxon>Bradyrhizobium</taxon>
    </lineage>
</organism>
<dbReference type="OrthoDB" id="8244303at2"/>
<accession>A0A1M6XAJ8</accession>
<dbReference type="RefSeq" id="WP_074819650.1">
    <property type="nucleotide sequence ID" value="NZ_FNTI01000001.1"/>
</dbReference>
<evidence type="ECO:0000313" key="2">
    <source>
        <dbReference type="Proteomes" id="UP000183208"/>
    </source>
</evidence>
<dbReference type="Proteomes" id="UP000183208">
    <property type="component" value="Unassembled WGS sequence"/>
</dbReference>
<dbReference type="AlphaFoldDB" id="A0A1M6XAJ8"/>
<name>A0A1M6XAJ8_9BRAD</name>
<gene>
    <name evidence="1" type="ORF">SAMN05444171_2684</name>
</gene>
<protein>
    <submittedName>
        <fullName evidence="1">Uncharacterized protein</fullName>
    </submittedName>
</protein>
<dbReference type="EMBL" id="FNTI01000001">
    <property type="protein sequence ID" value="SEC95844.1"/>
    <property type="molecule type" value="Genomic_DNA"/>
</dbReference>
<reference evidence="1 2" key="1">
    <citation type="submission" date="2016-10" db="EMBL/GenBank/DDBJ databases">
        <authorList>
            <person name="de Groot N.N."/>
        </authorList>
    </citation>
    <scope>NUCLEOTIDE SEQUENCE [LARGE SCALE GENOMIC DNA]</scope>
    <source>
        <strain evidence="1 2">GAS522</strain>
    </source>
</reference>